<feature type="signal peptide" evidence="3">
    <location>
        <begin position="1"/>
        <end position="17"/>
    </location>
</feature>
<evidence type="ECO:0000259" key="5">
    <source>
        <dbReference type="Pfam" id="PF25973"/>
    </source>
</evidence>
<dbReference type="InterPro" id="IPR058792">
    <property type="entry name" value="Beta-barrel_RND_2"/>
</dbReference>
<evidence type="ECO:0000256" key="2">
    <source>
        <dbReference type="ARBA" id="ARBA00022448"/>
    </source>
</evidence>
<organism evidence="6 8">
    <name type="scientific">Phocaeicola plebeius</name>
    <dbReference type="NCBI Taxonomy" id="310297"/>
    <lineage>
        <taxon>Bacteria</taxon>
        <taxon>Pseudomonadati</taxon>
        <taxon>Bacteroidota</taxon>
        <taxon>Bacteroidia</taxon>
        <taxon>Bacteroidales</taxon>
        <taxon>Bacteroidaceae</taxon>
        <taxon>Phocaeicola</taxon>
    </lineage>
</organism>
<comment type="caution">
    <text evidence="6">The sequence shown here is derived from an EMBL/GenBank/DDBJ whole genome shotgun (WGS) entry which is preliminary data.</text>
</comment>
<keyword evidence="3" id="KW-0732">Signal</keyword>
<dbReference type="Gene3D" id="2.40.50.100">
    <property type="match status" value="1"/>
</dbReference>
<dbReference type="PANTHER" id="PTHR30097">
    <property type="entry name" value="CATION EFFLUX SYSTEM PROTEIN CUSB"/>
    <property type="match status" value="1"/>
</dbReference>
<evidence type="ECO:0000256" key="1">
    <source>
        <dbReference type="ARBA" id="ARBA00009477"/>
    </source>
</evidence>
<dbReference type="InterPro" id="IPR058647">
    <property type="entry name" value="BSH_CzcB-like"/>
</dbReference>
<keyword evidence="8" id="KW-1185">Reference proteome</keyword>
<dbReference type="InterPro" id="IPR006143">
    <property type="entry name" value="RND_pump_MFP"/>
</dbReference>
<dbReference type="GO" id="GO:0060003">
    <property type="term" value="P:copper ion export"/>
    <property type="evidence" value="ECO:0007669"/>
    <property type="project" value="TreeGrafter"/>
</dbReference>
<dbReference type="PROSITE" id="PS51257">
    <property type="entry name" value="PROKAR_LIPOPROTEIN"/>
    <property type="match status" value="1"/>
</dbReference>
<dbReference type="Proteomes" id="UP000285750">
    <property type="component" value="Unassembled WGS sequence"/>
</dbReference>
<evidence type="ECO:0000313" key="7">
    <source>
        <dbReference type="EMBL" id="RGS08697.1"/>
    </source>
</evidence>
<dbReference type="EMBL" id="QRUY01000009">
    <property type="protein sequence ID" value="RGS08697.1"/>
    <property type="molecule type" value="Genomic_DNA"/>
</dbReference>
<dbReference type="NCBIfam" id="TIGR01730">
    <property type="entry name" value="RND_mfp"/>
    <property type="match status" value="1"/>
</dbReference>
<dbReference type="GO" id="GO:0016020">
    <property type="term" value="C:membrane"/>
    <property type="evidence" value="ECO:0007669"/>
    <property type="project" value="InterPro"/>
</dbReference>
<comment type="similarity">
    <text evidence="1">Belongs to the membrane fusion protein (MFP) (TC 8.A.1) family.</text>
</comment>
<reference evidence="8 9" key="1">
    <citation type="submission" date="2018-08" db="EMBL/GenBank/DDBJ databases">
        <title>A genome reference for cultivated species of the human gut microbiota.</title>
        <authorList>
            <person name="Zou Y."/>
            <person name="Xue W."/>
            <person name="Luo G."/>
        </authorList>
    </citation>
    <scope>NUCLEOTIDE SEQUENCE [LARGE SCALE GENOMIC DNA]</scope>
    <source>
        <strain evidence="7 9">AF24-16AC</strain>
        <strain evidence="6 8">TF10-3AC</strain>
    </source>
</reference>
<dbReference type="GO" id="GO:0030313">
    <property type="term" value="C:cell envelope"/>
    <property type="evidence" value="ECO:0007669"/>
    <property type="project" value="TreeGrafter"/>
</dbReference>
<evidence type="ECO:0000313" key="6">
    <source>
        <dbReference type="EMBL" id="RGK55761.1"/>
    </source>
</evidence>
<evidence type="ECO:0000259" key="4">
    <source>
        <dbReference type="Pfam" id="PF25954"/>
    </source>
</evidence>
<name>A0A3E4N162_9BACT</name>
<sequence length="305" mass="33420">MKQILFFSALCYSLVMASCGGGATKKTSDESTAVQSVQQDSLQASADSLEVDGTTGATQVANAPSFNGILMIPPQQHATITLSMGGAVHSVSFLPGDYVRKNQVILTLENPEFIALQQTWLDAAAQTEFLEKEYLRQQNLASHEAASQKRMQQSKAEYLSMKSRLDAAAAQLLILGVDARSLQTKGIQPYLEIKAPLNGYVTNMNVNVGKYFNVGEPVCDVIDKQAPMLQLTAYEKDLDKLNVGDRMEFHVNGMGNETFEAVLVSIDQMVDNANRSIKVYARVAHPQKDFRPGMYVSARKSAKNE</sequence>
<dbReference type="RefSeq" id="WP_117672791.1">
    <property type="nucleotide sequence ID" value="NZ_CABOGR010000015.1"/>
</dbReference>
<dbReference type="EMBL" id="QSQT01000015">
    <property type="protein sequence ID" value="RGK55761.1"/>
    <property type="molecule type" value="Genomic_DNA"/>
</dbReference>
<proteinExistence type="inferred from homology"/>
<dbReference type="PANTHER" id="PTHR30097:SF4">
    <property type="entry name" value="SLR6042 PROTEIN"/>
    <property type="match status" value="1"/>
</dbReference>
<gene>
    <name evidence="7" type="ORF">DWY14_05875</name>
    <name evidence="6" type="ORF">DXD04_09145</name>
</gene>
<accession>A0A3E4N162</accession>
<dbReference type="Pfam" id="PF25954">
    <property type="entry name" value="Beta-barrel_RND_2"/>
    <property type="match status" value="1"/>
</dbReference>
<dbReference type="Proteomes" id="UP000260862">
    <property type="component" value="Unassembled WGS sequence"/>
</dbReference>
<dbReference type="InterPro" id="IPR051909">
    <property type="entry name" value="MFP_Cation_Efflux"/>
</dbReference>
<keyword evidence="2" id="KW-0813">Transport</keyword>
<feature type="domain" description="CusB-like beta-barrel" evidence="4">
    <location>
        <begin position="230"/>
        <end position="302"/>
    </location>
</feature>
<dbReference type="AlphaFoldDB" id="A0A3E4N162"/>
<feature type="domain" description="CzcB-like barrel-sandwich hybrid" evidence="5">
    <location>
        <begin position="78"/>
        <end position="221"/>
    </location>
</feature>
<dbReference type="SUPFAM" id="SSF111369">
    <property type="entry name" value="HlyD-like secretion proteins"/>
    <property type="match status" value="1"/>
</dbReference>
<dbReference type="GO" id="GO:0015679">
    <property type="term" value="P:plasma membrane copper ion transport"/>
    <property type="evidence" value="ECO:0007669"/>
    <property type="project" value="TreeGrafter"/>
</dbReference>
<dbReference type="GO" id="GO:0022857">
    <property type="term" value="F:transmembrane transporter activity"/>
    <property type="evidence" value="ECO:0007669"/>
    <property type="project" value="InterPro"/>
</dbReference>
<evidence type="ECO:0000313" key="9">
    <source>
        <dbReference type="Proteomes" id="UP000285750"/>
    </source>
</evidence>
<evidence type="ECO:0000256" key="3">
    <source>
        <dbReference type="SAM" id="SignalP"/>
    </source>
</evidence>
<feature type="chain" id="PRO_5041810503" evidence="3">
    <location>
        <begin position="18"/>
        <end position="305"/>
    </location>
</feature>
<dbReference type="Pfam" id="PF25973">
    <property type="entry name" value="BSH_CzcB"/>
    <property type="match status" value="1"/>
</dbReference>
<dbReference type="Gene3D" id="2.40.30.170">
    <property type="match status" value="1"/>
</dbReference>
<protein>
    <submittedName>
        <fullName evidence="6">Efflux RND transporter periplasmic adaptor subunit</fullName>
    </submittedName>
</protein>
<evidence type="ECO:0000313" key="8">
    <source>
        <dbReference type="Proteomes" id="UP000260862"/>
    </source>
</evidence>